<evidence type="ECO:0000256" key="7">
    <source>
        <dbReference type="ARBA" id="ARBA00038326"/>
    </source>
</evidence>
<gene>
    <name evidence="13" type="ORF">LNINA_LOCUS5741</name>
</gene>
<feature type="domain" description="A to I editase" evidence="12">
    <location>
        <begin position="54"/>
        <end position="381"/>
    </location>
</feature>
<dbReference type="GO" id="GO:0003723">
    <property type="term" value="F:RNA binding"/>
    <property type="evidence" value="ECO:0007669"/>
    <property type="project" value="InterPro"/>
</dbReference>
<evidence type="ECO:0000256" key="4">
    <source>
        <dbReference type="ARBA" id="ARBA00022833"/>
    </source>
</evidence>
<keyword evidence="4" id="KW-0862">Zinc</keyword>
<sequence>MSPITQAMIDQIVKECLQSFQSLPKTGKPLNCEWTVLTCIIQRNTESGKYRVVSIGTGSKCIGATKMCPAGYILNDSHAEVMARRGFLLYLYQNIELCLDNKNSIFQLVDSKCKLKENIEFIFYCSQLPCGDASIVCKDEVSDEIGDIIPSMKRSIQDTGNECEEKRSRLDIHRTGAKCLQDSIQDLKLPGAEYHILGQVRTKPGRGDRTLSVSCSDKIARWIHLGIQGSLISLLMDEPIVLNHYIFGNGVPYSVDSLKRALCMRNLKIIESISNVHFYQSTITFPYIKTEECLRPAPCSIVYIDIHSGTSEVAVQGKKLGVTKKQKQSLCIYLCICKYNLYKRFQEILVKNKTWCEEICGSTSLQNICYNEMKQKSVKYNNKWKEIKHSFFQRWTVKPDIFAFKVS</sequence>
<dbReference type="GO" id="GO:0046872">
    <property type="term" value="F:metal ion binding"/>
    <property type="evidence" value="ECO:0007669"/>
    <property type="project" value="UniProtKB-KW"/>
</dbReference>
<evidence type="ECO:0000313" key="13">
    <source>
        <dbReference type="EMBL" id="CAK1546143.1"/>
    </source>
</evidence>
<organism evidence="13 14">
    <name type="scientific">Leptosia nina</name>
    <dbReference type="NCBI Taxonomy" id="320188"/>
    <lineage>
        <taxon>Eukaryota</taxon>
        <taxon>Metazoa</taxon>
        <taxon>Ecdysozoa</taxon>
        <taxon>Arthropoda</taxon>
        <taxon>Hexapoda</taxon>
        <taxon>Insecta</taxon>
        <taxon>Pterygota</taxon>
        <taxon>Neoptera</taxon>
        <taxon>Endopterygota</taxon>
        <taxon>Lepidoptera</taxon>
        <taxon>Glossata</taxon>
        <taxon>Ditrysia</taxon>
        <taxon>Papilionoidea</taxon>
        <taxon>Pieridae</taxon>
        <taxon>Pierinae</taxon>
        <taxon>Leptosia</taxon>
    </lineage>
</organism>
<evidence type="ECO:0000256" key="9">
    <source>
        <dbReference type="ARBA" id="ARBA00040502"/>
    </source>
</evidence>
<dbReference type="PANTHER" id="PTHR46516:SF1">
    <property type="entry name" value="TRNA-SPECIFIC ADENOSINE DEAMINASE 1"/>
    <property type="match status" value="1"/>
</dbReference>
<dbReference type="GO" id="GO:0043829">
    <property type="term" value="F:tRNA-specific adenosine-37 deaminase activity"/>
    <property type="evidence" value="ECO:0007669"/>
    <property type="project" value="UniProtKB-EC"/>
</dbReference>
<dbReference type="SMART" id="SM00552">
    <property type="entry name" value="ADEAMc"/>
    <property type="match status" value="1"/>
</dbReference>
<evidence type="ECO:0000256" key="10">
    <source>
        <dbReference type="ARBA" id="ARBA00041760"/>
    </source>
</evidence>
<dbReference type="PROSITE" id="PS50141">
    <property type="entry name" value="A_DEAMIN_EDITASE"/>
    <property type="match status" value="1"/>
</dbReference>
<evidence type="ECO:0000256" key="8">
    <source>
        <dbReference type="ARBA" id="ARBA00038940"/>
    </source>
</evidence>
<evidence type="ECO:0000256" key="11">
    <source>
        <dbReference type="ARBA" id="ARBA00047635"/>
    </source>
</evidence>
<evidence type="ECO:0000256" key="1">
    <source>
        <dbReference type="ARBA" id="ARBA00022694"/>
    </source>
</evidence>
<dbReference type="EMBL" id="CAVLEF010000007">
    <property type="protein sequence ID" value="CAK1546143.1"/>
    <property type="molecule type" value="Genomic_DNA"/>
</dbReference>
<comment type="function">
    <text evidence="6">Specifically deaminates adenosine-37 to inosine in tRNA-Ala.</text>
</comment>
<evidence type="ECO:0000313" key="14">
    <source>
        <dbReference type="Proteomes" id="UP001497472"/>
    </source>
</evidence>
<accession>A0AAV1J9I9</accession>
<comment type="similarity">
    <text evidence="7">Belongs to the ADAT1 family.</text>
</comment>
<dbReference type="GO" id="GO:0008033">
    <property type="term" value="P:tRNA processing"/>
    <property type="evidence" value="ECO:0007669"/>
    <property type="project" value="UniProtKB-KW"/>
</dbReference>
<dbReference type="EC" id="3.5.4.34" evidence="8"/>
<evidence type="ECO:0000256" key="6">
    <source>
        <dbReference type="ARBA" id="ARBA00037784"/>
    </source>
</evidence>
<protein>
    <recommendedName>
        <fullName evidence="9">tRNA-specific adenosine deaminase 1</fullName>
        <ecNumber evidence="8">3.5.4.34</ecNumber>
    </recommendedName>
    <alternativeName>
        <fullName evidence="10">tRNA-specific adenosine-37 deaminase</fullName>
    </alternativeName>
</protein>
<name>A0AAV1J9I9_9NEOP</name>
<dbReference type="InterPro" id="IPR002466">
    <property type="entry name" value="A_deamin"/>
</dbReference>
<comment type="caution">
    <text evidence="13">The sequence shown here is derived from an EMBL/GenBank/DDBJ whole genome shotgun (WGS) entry which is preliminary data.</text>
</comment>
<dbReference type="Pfam" id="PF02137">
    <property type="entry name" value="A_deamin"/>
    <property type="match status" value="1"/>
</dbReference>
<evidence type="ECO:0000256" key="5">
    <source>
        <dbReference type="ARBA" id="ARBA00037026"/>
    </source>
</evidence>
<evidence type="ECO:0000256" key="2">
    <source>
        <dbReference type="ARBA" id="ARBA00022723"/>
    </source>
</evidence>
<proteinExistence type="inferred from homology"/>
<evidence type="ECO:0000259" key="12">
    <source>
        <dbReference type="PROSITE" id="PS50141"/>
    </source>
</evidence>
<comment type="cofactor">
    <cofactor evidence="5">
        <name>1D-myo-inositol hexakisphosphate</name>
        <dbReference type="ChEBI" id="CHEBI:58130"/>
    </cofactor>
</comment>
<keyword evidence="1" id="KW-0819">tRNA processing</keyword>
<keyword evidence="14" id="KW-1185">Reference proteome</keyword>
<dbReference type="AlphaFoldDB" id="A0AAV1J9I9"/>
<comment type="catalytic activity">
    <reaction evidence="11">
        <text>adenosine(37) in tRNA(Ala) + H2O + H(+) = inosine(37) in tRNA(Ala) + NH4(+)</text>
        <dbReference type="Rhea" id="RHEA:50968"/>
        <dbReference type="Rhea" id="RHEA-COMP:12855"/>
        <dbReference type="Rhea" id="RHEA-COMP:12856"/>
        <dbReference type="ChEBI" id="CHEBI:15377"/>
        <dbReference type="ChEBI" id="CHEBI:15378"/>
        <dbReference type="ChEBI" id="CHEBI:28938"/>
        <dbReference type="ChEBI" id="CHEBI:74411"/>
        <dbReference type="ChEBI" id="CHEBI:82852"/>
        <dbReference type="EC" id="3.5.4.34"/>
    </reaction>
</comment>
<dbReference type="PANTHER" id="PTHR46516">
    <property type="entry name" value="TRNA-SPECIFIC ADENOSINE DEAMINASE 1"/>
    <property type="match status" value="1"/>
</dbReference>
<keyword evidence="3" id="KW-0378">Hydrolase</keyword>
<dbReference type="Proteomes" id="UP001497472">
    <property type="component" value="Unassembled WGS sequence"/>
</dbReference>
<reference evidence="13 14" key="1">
    <citation type="submission" date="2023-11" db="EMBL/GenBank/DDBJ databases">
        <authorList>
            <person name="Okamura Y."/>
        </authorList>
    </citation>
    <scope>NUCLEOTIDE SEQUENCE [LARGE SCALE GENOMIC DNA]</scope>
</reference>
<evidence type="ECO:0000256" key="3">
    <source>
        <dbReference type="ARBA" id="ARBA00022801"/>
    </source>
</evidence>
<keyword evidence="2" id="KW-0479">Metal-binding</keyword>